<evidence type="ECO:0000313" key="3">
    <source>
        <dbReference type="EMBL" id="KAF5368698.1"/>
    </source>
</evidence>
<dbReference type="Proteomes" id="UP000565441">
    <property type="component" value="Unassembled WGS sequence"/>
</dbReference>
<dbReference type="Pfam" id="PF00652">
    <property type="entry name" value="Ricin_B_lectin"/>
    <property type="match status" value="1"/>
</dbReference>
<keyword evidence="4" id="KW-1185">Reference proteome</keyword>
<reference evidence="3 4" key="1">
    <citation type="journal article" date="2020" name="ISME J.">
        <title>Uncovering the hidden diversity of litter-decomposition mechanisms in mushroom-forming fungi.</title>
        <authorList>
            <person name="Floudas D."/>
            <person name="Bentzer J."/>
            <person name="Ahren D."/>
            <person name="Johansson T."/>
            <person name="Persson P."/>
            <person name="Tunlid A."/>
        </authorList>
    </citation>
    <scope>NUCLEOTIDE SEQUENCE [LARGE SCALE GENOMIC DNA]</scope>
    <source>
        <strain evidence="3 4">CBS 661.87</strain>
    </source>
</reference>
<dbReference type="AlphaFoldDB" id="A0A8H5GPH5"/>
<keyword evidence="1" id="KW-0732">Signal</keyword>
<proteinExistence type="predicted"/>
<dbReference type="EMBL" id="JAACJP010000059">
    <property type="protein sequence ID" value="KAF5368698.1"/>
    <property type="molecule type" value="Genomic_DNA"/>
</dbReference>
<feature type="signal peptide" evidence="1">
    <location>
        <begin position="1"/>
        <end position="26"/>
    </location>
</feature>
<dbReference type="SMART" id="SM00458">
    <property type="entry name" value="RICIN"/>
    <property type="match status" value="1"/>
</dbReference>
<evidence type="ECO:0000313" key="4">
    <source>
        <dbReference type="Proteomes" id="UP000565441"/>
    </source>
</evidence>
<organism evidence="3 4">
    <name type="scientific">Tricholomella constricta</name>
    <dbReference type="NCBI Taxonomy" id="117010"/>
    <lineage>
        <taxon>Eukaryota</taxon>
        <taxon>Fungi</taxon>
        <taxon>Dikarya</taxon>
        <taxon>Basidiomycota</taxon>
        <taxon>Agaricomycotina</taxon>
        <taxon>Agaricomycetes</taxon>
        <taxon>Agaricomycetidae</taxon>
        <taxon>Agaricales</taxon>
        <taxon>Tricholomatineae</taxon>
        <taxon>Lyophyllaceae</taxon>
        <taxon>Tricholomella</taxon>
    </lineage>
</organism>
<feature type="chain" id="PRO_5034470425" description="Ricin B lectin domain-containing protein" evidence="1">
    <location>
        <begin position="27"/>
        <end position="316"/>
    </location>
</feature>
<dbReference type="PROSITE" id="PS50231">
    <property type="entry name" value="RICIN_B_LECTIN"/>
    <property type="match status" value="1"/>
</dbReference>
<gene>
    <name evidence="3" type="ORF">D9615_010311</name>
</gene>
<dbReference type="InterPro" id="IPR035992">
    <property type="entry name" value="Ricin_B-like_lectins"/>
</dbReference>
<name>A0A8H5GPH5_9AGAR</name>
<dbReference type="SUPFAM" id="SSF49870">
    <property type="entry name" value="Osmotin, thaumatin-like protein"/>
    <property type="match status" value="1"/>
</dbReference>
<accession>A0A8H5GPH5</accession>
<evidence type="ECO:0000256" key="1">
    <source>
        <dbReference type="SAM" id="SignalP"/>
    </source>
</evidence>
<dbReference type="InterPro" id="IPR037176">
    <property type="entry name" value="Osmotin/thaumatin-like_sf"/>
</dbReference>
<feature type="domain" description="Ricin B lectin" evidence="2">
    <location>
        <begin position="184"/>
        <end position="316"/>
    </location>
</feature>
<dbReference type="InterPro" id="IPR000772">
    <property type="entry name" value="Ricin_B_lectin"/>
</dbReference>
<dbReference type="CDD" id="cd00161">
    <property type="entry name" value="beta-trefoil_Ricin-like"/>
    <property type="match status" value="1"/>
</dbReference>
<dbReference type="SUPFAM" id="SSF50370">
    <property type="entry name" value="Ricin B-like lectins"/>
    <property type="match status" value="1"/>
</dbReference>
<sequence>MTSYSHFVRLLTLLLTLAASTMLASATRKLVVVNNCPSGINVYSNGNRQAWISANGGSTVASLSNDFSGFIYTDANGGSRSGDGTTRAGFYGPSGYYYLVTDPRGFNVGMSIEPFKNPYNGFCAVATCTRRGCSTAFTSPPTHFPSPSNKPSKAPLYSCPQYPNSVGYTVTFCPNGVFPPPPPVTQGLAIHPNYNKGKCLDVRGAVYKNGTPVQIYDCNGSGAQKWILTKGNTQLRVAGTNFCLDAGSHPKNGVGMKIWTCYDNVEAQKWYYTDDKRIALTGQGLCLDLTKGDLSNGNQVQTWKCGNGNKNQVWTV</sequence>
<protein>
    <recommendedName>
        <fullName evidence="2">Ricin B lectin domain-containing protein</fullName>
    </recommendedName>
</protein>
<dbReference type="OrthoDB" id="6770063at2759"/>
<comment type="caution">
    <text evidence="3">The sequence shown here is derived from an EMBL/GenBank/DDBJ whole genome shotgun (WGS) entry which is preliminary data.</text>
</comment>
<dbReference type="Gene3D" id="2.80.10.50">
    <property type="match status" value="2"/>
</dbReference>
<evidence type="ECO:0000259" key="2">
    <source>
        <dbReference type="SMART" id="SM00458"/>
    </source>
</evidence>